<dbReference type="PRINTS" id="PR00380">
    <property type="entry name" value="KINESINHEAVY"/>
</dbReference>
<feature type="binding site" evidence="7">
    <location>
        <begin position="87"/>
        <end position="94"/>
    </location>
    <ligand>
        <name>ATP</name>
        <dbReference type="ChEBI" id="CHEBI:30616"/>
    </ligand>
</feature>
<name>A0A182FV45_ANOAL</name>
<dbReference type="GO" id="GO:0005524">
    <property type="term" value="F:ATP binding"/>
    <property type="evidence" value="ECO:0007669"/>
    <property type="project" value="UniProtKB-UniRule"/>
</dbReference>
<protein>
    <recommendedName>
        <fullName evidence="8">Kinesin-like protein</fullName>
    </recommendedName>
</protein>
<dbReference type="Gene3D" id="3.40.850.10">
    <property type="entry name" value="Kinesin motor domain"/>
    <property type="match status" value="1"/>
</dbReference>
<evidence type="ECO:0000256" key="7">
    <source>
        <dbReference type="PROSITE-ProRule" id="PRU00283"/>
    </source>
</evidence>
<keyword evidence="6" id="KW-0206">Cytoskeleton</keyword>
<dbReference type="GO" id="GO:0003777">
    <property type="term" value="F:microtubule motor activity"/>
    <property type="evidence" value="ECO:0007669"/>
    <property type="project" value="InterPro"/>
</dbReference>
<organism evidence="9 10">
    <name type="scientific">Anopheles albimanus</name>
    <name type="common">New world malaria mosquito</name>
    <dbReference type="NCBI Taxonomy" id="7167"/>
    <lineage>
        <taxon>Eukaryota</taxon>
        <taxon>Metazoa</taxon>
        <taxon>Ecdysozoa</taxon>
        <taxon>Arthropoda</taxon>
        <taxon>Hexapoda</taxon>
        <taxon>Insecta</taxon>
        <taxon>Pterygota</taxon>
        <taxon>Neoptera</taxon>
        <taxon>Endopterygota</taxon>
        <taxon>Diptera</taxon>
        <taxon>Nematocera</taxon>
        <taxon>Culicoidea</taxon>
        <taxon>Culicidae</taxon>
        <taxon>Anophelinae</taxon>
        <taxon>Anopheles</taxon>
    </lineage>
</organism>
<keyword evidence="10" id="KW-1185">Reference proteome</keyword>
<keyword evidence="4 7" id="KW-0067">ATP-binding</keyword>
<proteinExistence type="inferred from homology"/>
<keyword evidence="3 7" id="KW-0547">Nucleotide-binding</keyword>
<dbReference type="VEuPathDB" id="VectorBase:AALB20_028787"/>
<dbReference type="PROSITE" id="PS50067">
    <property type="entry name" value="KINESIN_MOTOR_2"/>
    <property type="match status" value="1"/>
</dbReference>
<keyword evidence="5" id="KW-0175">Coiled coil</keyword>
<dbReference type="STRING" id="7167.A0A182FV45"/>
<dbReference type="InterPro" id="IPR001752">
    <property type="entry name" value="Kinesin_motor_dom"/>
</dbReference>
<dbReference type="SUPFAM" id="SSF52540">
    <property type="entry name" value="P-loop containing nucleoside triphosphate hydrolases"/>
    <property type="match status" value="1"/>
</dbReference>
<comment type="subcellular location">
    <subcellularLocation>
        <location evidence="1">Cytoplasm</location>
        <location evidence="1">Cytoskeleton</location>
    </subcellularLocation>
</comment>
<evidence type="ECO:0000256" key="5">
    <source>
        <dbReference type="ARBA" id="ARBA00023054"/>
    </source>
</evidence>
<dbReference type="GO" id="GO:0051231">
    <property type="term" value="P:spindle elongation"/>
    <property type="evidence" value="ECO:0007669"/>
    <property type="project" value="TreeGrafter"/>
</dbReference>
<dbReference type="InterPro" id="IPR027417">
    <property type="entry name" value="P-loop_NTPase"/>
</dbReference>
<evidence type="ECO:0000313" key="10">
    <source>
        <dbReference type="Proteomes" id="UP000069272"/>
    </source>
</evidence>
<dbReference type="GO" id="GO:0007018">
    <property type="term" value="P:microtubule-based movement"/>
    <property type="evidence" value="ECO:0007669"/>
    <property type="project" value="InterPro"/>
</dbReference>
<dbReference type="AlphaFoldDB" id="A0A182FV45"/>
<evidence type="ECO:0000313" key="9">
    <source>
        <dbReference type="EnsemblMetazoa" id="AALB010430-PA"/>
    </source>
</evidence>
<sequence>MASVPETVQVAVRIRPLSEQEQARGCQSVVSQPSPDGPRLVARGSEEFTFSEVFGPAASQTEVYERSVRSLVLKLFEGYNVCILAYGQTGSGKTYTIGTSFDGQLTADSGILPRALLDIFKVVNGAATLEPSEENGTSYRVICSFMEIYQENVYDLFSHRNRYERLVGIRESSCGIIVPGLTEVPVSSAEETFRWLVRGASCRAMAPTSMNKESNRSHTIFTVMVRKRHRTDEDEKVTIAKLHFVDLAGSERTKKSHASGDRLRETIQINKALLALGNVISTLASIGAAPSSKSARTTFVSYRDSKLTRLLQSSLGGNSITLMLACVSPANYNLEETLSTLRYADRALSIRNKPTKITSASSSSGTELERLSLTISQLRNENEKLRRRIATELKAFQDQGGNGGTLQSRNMKQLIAQNRTLHGQLQSTVEASTRNELRASIAENALGRMEPLLLIDPQEPQPFGEESQAVEELRSRCSEVLLRYRNEVEALRKRPTVSEKVAPLKYLNSI</sequence>
<evidence type="ECO:0000256" key="3">
    <source>
        <dbReference type="ARBA" id="ARBA00022741"/>
    </source>
</evidence>
<keyword evidence="7 8" id="KW-0505">Motor protein</keyword>
<dbReference type="InterPro" id="IPR036961">
    <property type="entry name" value="Kinesin_motor_dom_sf"/>
</dbReference>
<dbReference type="InterPro" id="IPR019821">
    <property type="entry name" value="Kinesin_motor_CS"/>
</dbReference>
<evidence type="ECO:0000256" key="8">
    <source>
        <dbReference type="RuleBase" id="RU000394"/>
    </source>
</evidence>
<evidence type="ECO:0000256" key="1">
    <source>
        <dbReference type="ARBA" id="ARBA00004245"/>
    </source>
</evidence>
<dbReference type="GO" id="GO:0007052">
    <property type="term" value="P:mitotic spindle organization"/>
    <property type="evidence" value="ECO:0007669"/>
    <property type="project" value="TreeGrafter"/>
</dbReference>
<dbReference type="GO" id="GO:0008017">
    <property type="term" value="F:microtubule binding"/>
    <property type="evidence" value="ECO:0007669"/>
    <property type="project" value="InterPro"/>
</dbReference>
<dbReference type="GO" id="GO:0005874">
    <property type="term" value="C:microtubule"/>
    <property type="evidence" value="ECO:0007669"/>
    <property type="project" value="UniProtKB-KW"/>
</dbReference>
<keyword evidence="2" id="KW-0963">Cytoplasm</keyword>
<dbReference type="PANTHER" id="PTHR47969:SF15">
    <property type="entry name" value="CHROMOSOME-ASSOCIATED KINESIN KIF4A-RELATED"/>
    <property type="match status" value="1"/>
</dbReference>
<accession>A0A182FV45</accession>
<comment type="similarity">
    <text evidence="7 8">Belongs to the TRAFAC class myosin-kinesin ATPase superfamily. Kinesin family.</text>
</comment>
<dbReference type="SMART" id="SM00129">
    <property type="entry name" value="KISc"/>
    <property type="match status" value="1"/>
</dbReference>
<evidence type="ECO:0000256" key="2">
    <source>
        <dbReference type="ARBA" id="ARBA00022490"/>
    </source>
</evidence>
<dbReference type="GO" id="GO:0005875">
    <property type="term" value="C:microtubule associated complex"/>
    <property type="evidence" value="ECO:0007669"/>
    <property type="project" value="TreeGrafter"/>
</dbReference>
<dbReference type="EnsemblMetazoa" id="AALB010430-RA">
    <property type="protein sequence ID" value="AALB010430-PA"/>
    <property type="gene ID" value="AALB010430"/>
</dbReference>
<dbReference type="PANTHER" id="PTHR47969">
    <property type="entry name" value="CHROMOSOME-ASSOCIATED KINESIN KIF4A-RELATED"/>
    <property type="match status" value="1"/>
</dbReference>
<reference evidence="9 10" key="1">
    <citation type="journal article" date="2017" name="G3 (Bethesda)">
        <title>The Physical Genome Mapping of Anopheles albimanus Corrected Scaffold Misassemblies and Identified Interarm Rearrangements in Genus Anopheles.</title>
        <authorList>
            <person name="Artemov G.N."/>
            <person name="Peery A.N."/>
            <person name="Jiang X."/>
            <person name="Tu Z."/>
            <person name="Stegniy V.N."/>
            <person name="Sharakhova M.V."/>
            <person name="Sharakhov I.V."/>
        </authorList>
    </citation>
    <scope>NUCLEOTIDE SEQUENCE [LARGE SCALE GENOMIC DNA]</scope>
    <source>
        <strain evidence="9 10">ALBI9_A</strain>
    </source>
</reference>
<evidence type="ECO:0000256" key="6">
    <source>
        <dbReference type="ARBA" id="ARBA00023212"/>
    </source>
</evidence>
<evidence type="ECO:0000256" key="4">
    <source>
        <dbReference type="ARBA" id="ARBA00022840"/>
    </source>
</evidence>
<keyword evidence="8" id="KW-0493">Microtubule</keyword>
<dbReference type="InterPro" id="IPR027640">
    <property type="entry name" value="Kinesin-like_fam"/>
</dbReference>
<dbReference type="VEuPathDB" id="VectorBase:AALB010430"/>
<reference evidence="9" key="2">
    <citation type="submission" date="2022-08" db="UniProtKB">
        <authorList>
            <consortium name="EnsemblMetazoa"/>
        </authorList>
    </citation>
    <scope>IDENTIFICATION</scope>
    <source>
        <strain evidence="9">STECLA/ALBI9_A</strain>
    </source>
</reference>
<dbReference type="Proteomes" id="UP000069272">
    <property type="component" value="Chromosome 3R"/>
</dbReference>
<dbReference type="PROSITE" id="PS00411">
    <property type="entry name" value="KINESIN_MOTOR_1"/>
    <property type="match status" value="1"/>
</dbReference>
<dbReference type="Pfam" id="PF00225">
    <property type="entry name" value="Kinesin"/>
    <property type="match status" value="1"/>
</dbReference>